<dbReference type="Proteomes" id="UP001595818">
    <property type="component" value="Unassembled WGS sequence"/>
</dbReference>
<feature type="transmembrane region" description="Helical" evidence="1">
    <location>
        <begin position="12"/>
        <end position="30"/>
    </location>
</feature>
<keyword evidence="3" id="KW-1185">Reference proteome</keyword>
<gene>
    <name evidence="2" type="ORF">ACFPFU_21920</name>
</gene>
<evidence type="ECO:0000256" key="1">
    <source>
        <dbReference type="SAM" id="Phobius"/>
    </source>
</evidence>
<proteinExistence type="predicted"/>
<sequence>MKDLNKSFIKKSAIVLACCVPCLILLPLAHNLAHYFFEGEAKYSLVEYGAFVGGVAGPIAALAGFLFVYLSFEGQQQQFHQTKTDEMFFKLFDSYLKARNDTKFKNKIAGKDIFGDYAFKYILESMRKWVKERWIKDYKTEELQQKFKNDSGYDWIEKPPDFKESEMTRFDLEKFLKINDNEEYYGIYNRSFELLINYCFENKLESYLTLIESSMGKYERIYQYYNCSSRIDPPIETFLESNRFLRSVSKKHLEQYAFGVLFWYKEELGEE</sequence>
<dbReference type="RefSeq" id="WP_377068162.1">
    <property type="nucleotide sequence ID" value="NZ_JBHSJJ010000017.1"/>
</dbReference>
<evidence type="ECO:0000313" key="3">
    <source>
        <dbReference type="Proteomes" id="UP001595818"/>
    </source>
</evidence>
<accession>A0ABV9T764</accession>
<name>A0ABV9T764_9BACT</name>
<organism evidence="2 3">
    <name type="scientific">Negadavirga shengliensis</name>
    <dbReference type="NCBI Taxonomy" id="1389218"/>
    <lineage>
        <taxon>Bacteria</taxon>
        <taxon>Pseudomonadati</taxon>
        <taxon>Bacteroidota</taxon>
        <taxon>Cytophagia</taxon>
        <taxon>Cytophagales</taxon>
        <taxon>Cyclobacteriaceae</taxon>
        <taxon>Negadavirga</taxon>
    </lineage>
</organism>
<dbReference type="EMBL" id="JBHSJJ010000017">
    <property type="protein sequence ID" value="MFC4874377.1"/>
    <property type="molecule type" value="Genomic_DNA"/>
</dbReference>
<protein>
    <recommendedName>
        <fullName evidence="4">Phage abortive infection protein</fullName>
    </recommendedName>
</protein>
<keyword evidence="1" id="KW-0472">Membrane</keyword>
<evidence type="ECO:0008006" key="4">
    <source>
        <dbReference type="Google" id="ProtNLM"/>
    </source>
</evidence>
<reference evidence="3" key="1">
    <citation type="journal article" date="2019" name="Int. J. Syst. Evol. Microbiol.">
        <title>The Global Catalogue of Microorganisms (GCM) 10K type strain sequencing project: providing services to taxonomists for standard genome sequencing and annotation.</title>
        <authorList>
            <consortium name="The Broad Institute Genomics Platform"/>
            <consortium name="The Broad Institute Genome Sequencing Center for Infectious Disease"/>
            <person name="Wu L."/>
            <person name="Ma J."/>
        </authorList>
    </citation>
    <scope>NUCLEOTIDE SEQUENCE [LARGE SCALE GENOMIC DNA]</scope>
    <source>
        <strain evidence="3">CGMCC 4.7466</strain>
    </source>
</reference>
<feature type="transmembrane region" description="Helical" evidence="1">
    <location>
        <begin position="50"/>
        <end position="72"/>
    </location>
</feature>
<keyword evidence="1" id="KW-0812">Transmembrane</keyword>
<comment type="caution">
    <text evidence="2">The sequence shown here is derived from an EMBL/GenBank/DDBJ whole genome shotgun (WGS) entry which is preliminary data.</text>
</comment>
<evidence type="ECO:0000313" key="2">
    <source>
        <dbReference type="EMBL" id="MFC4874377.1"/>
    </source>
</evidence>
<keyword evidence="1" id="KW-1133">Transmembrane helix</keyword>